<keyword evidence="3" id="KW-1185">Reference proteome</keyword>
<dbReference type="Pfam" id="PF01425">
    <property type="entry name" value="Amidase"/>
    <property type="match status" value="1"/>
</dbReference>
<reference evidence="2 3" key="1">
    <citation type="submission" date="2019-12" db="EMBL/GenBank/DDBJ databases">
        <title>Halocatena pleomorpha gen. nov. sp. nov., an extremely halophilic archaeon of family Halobacteriaceae isolated from saltpan soil.</title>
        <authorList>
            <person name="Pal Y."/>
            <person name="Verma A."/>
            <person name="Krishnamurthi S."/>
            <person name="Kumar P."/>
        </authorList>
    </citation>
    <scope>NUCLEOTIDE SEQUENCE [LARGE SCALE GENOMIC DNA]</scope>
    <source>
        <strain evidence="2 3">JCM 16495</strain>
    </source>
</reference>
<protein>
    <submittedName>
        <fullName evidence="2">Amidase</fullName>
    </submittedName>
</protein>
<dbReference type="Gene3D" id="3.90.1300.10">
    <property type="entry name" value="Amidase signature (AS) domain"/>
    <property type="match status" value="1"/>
</dbReference>
<comment type="caution">
    <text evidence="2">The sequence shown here is derived from an EMBL/GenBank/DDBJ whole genome shotgun (WGS) entry which is preliminary data.</text>
</comment>
<evidence type="ECO:0000259" key="1">
    <source>
        <dbReference type="Pfam" id="PF01425"/>
    </source>
</evidence>
<dbReference type="GO" id="GO:0003824">
    <property type="term" value="F:catalytic activity"/>
    <property type="evidence" value="ECO:0007669"/>
    <property type="project" value="InterPro"/>
</dbReference>
<dbReference type="OrthoDB" id="359273at2157"/>
<dbReference type="RefSeq" id="WP_158203551.1">
    <property type="nucleotide sequence ID" value="NZ_WSZK01000011.1"/>
</dbReference>
<dbReference type="InterPro" id="IPR023631">
    <property type="entry name" value="Amidase_dom"/>
</dbReference>
<proteinExistence type="predicted"/>
<sequence length="481" mass="50423">MTDELPFESARELAARMRAGDHSPVEVTEAYLDRIADRNDDLNAYLTVIDDEARAAAVDAERAVERGDDLGPLHGVPVAIKDLTAFKSGVRHTFGCRAFGDNVADHTTTFVRRLEAAGAIVLGKTNTPEFGHRTTTDNLLAGPTCNPFDPTCNAGGSSGGSAAAVAAGLTALGQGGDAGGSVRTPAALCGVYGLKPTAGRVPQPTRPDAFQNHTPFIDKGPITRTVADAALMLDVMAGPDPRDPFSLPAADGSFLAATDRSVEGLDVAYSPDLGVFPVSAAIERCVERATDAFVDAGATVECVDVEFGHDLGTLRDGVRLPQMHLLAAKVARNLAPSGADFLDAYGEDVPDTFRERVERGREYSAMDMANGELLRTDVLDAVLDVFETHDLLVTPTTAVASVPNGALGATSVDGEPVDPTSDWVLTWPFNLTGHPAASVPAGTVDGMPVGMQVVAPRYDEATVLAASAAVERERPWSDLYG</sequence>
<dbReference type="Proteomes" id="UP000451471">
    <property type="component" value="Unassembled WGS sequence"/>
</dbReference>
<dbReference type="PROSITE" id="PS00571">
    <property type="entry name" value="AMIDASES"/>
    <property type="match status" value="1"/>
</dbReference>
<dbReference type="PANTHER" id="PTHR11895">
    <property type="entry name" value="TRANSAMIDASE"/>
    <property type="match status" value="1"/>
</dbReference>
<accession>A0A6B0GK93</accession>
<name>A0A6B0GK93_9EURY</name>
<dbReference type="EMBL" id="WSZK01000011">
    <property type="protein sequence ID" value="MWG33829.1"/>
    <property type="molecule type" value="Genomic_DNA"/>
</dbReference>
<dbReference type="InterPro" id="IPR020556">
    <property type="entry name" value="Amidase_CS"/>
</dbReference>
<dbReference type="SUPFAM" id="SSF75304">
    <property type="entry name" value="Amidase signature (AS) enzymes"/>
    <property type="match status" value="1"/>
</dbReference>
<organism evidence="2 3">
    <name type="scientific">Halomarina oriensis</name>
    <dbReference type="NCBI Taxonomy" id="671145"/>
    <lineage>
        <taxon>Archaea</taxon>
        <taxon>Methanobacteriati</taxon>
        <taxon>Methanobacteriota</taxon>
        <taxon>Stenosarchaea group</taxon>
        <taxon>Halobacteria</taxon>
        <taxon>Halobacteriales</taxon>
        <taxon>Natronomonadaceae</taxon>
        <taxon>Halomarina</taxon>
    </lineage>
</organism>
<feature type="domain" description="Amidase" evidence="1">
    <location>
        <begin position="26"/>
        <end position="464"/>
    </location>
</feature>
<evidence type="ECO:0000313" key="3">
    <source>
        <dbReference type="Proteomes" id="UP000451471"/>
    </source>
</evidence>
<dbReference type="InterPro" id="IPR000120">
    <property type="entry name" value="Amidase"/>
</dbReference>
<gene>
    <name evidence="2" type="ORF">GQS65_04860</name>
</gene>
<evidence type="ECO:0000313" key="2">
    <source>
        <dbReference type="EMBL" id="MWG33829.1"/>
    </source>
</evidence>
<dbReference type="AlphaFoldDB" id="A0A6B0GK93"/>
<dbReference type="PANTHER" id="PTHR11895:SF7">
    <property type="entry name" value="GLUTAMYL-TRNA(GLN) AMIDOTRANSFERASE SUBUNIT A, MITOCHONDRIAL"/>
    <property type="match status" value="1"/>
</dbReference>
<dbReference type="InterPro" id="IPR036928">
    <property type="entry name" value="AS_sf"/>
</dbReference>